<accession>A0A9P0LSF6</accession>
<comment type="caution">
    <text evidence="1">The sequence shown here is derived from an EMBL/GenBank/DDBJ whole genome shotgun (WGS) entry which is preliminary data.</text>
</comment>
<protein>
    <submittedName>
        <fullName evidence="1">Uncharacterized protein</fullName>
    </submittedName>
</protein>
<dbReference type="Proteomes" id="UP001152888">
    <property type="component" value="Unassembled WGS sequence"/>
</dbReference>
<reference evidence="1" key="1">
    <citation type="submission" date="2022-03" db="EMBL/GenBank/DDBJ databases">
        <authorList>
            <person name="Sayadi A."/>
        </authorList>
    </citation>
    <scope>NUCLEOTIDE SEQUENCE</scope>
</reference>
<dbReference type="OrthoDB" id="8191395at2759"/>
<sequence>MAIVGPDYKFICVDIGGFGKNSDGGIFETSNMENDLNKI</sequence>
<evidence type="ECO:0000313" key="1">
    <source>
        <dbReference type="EMBL" id="CAH2000928.1"/>
    </source>
</evidence>
<dbReference type="AlphaFoldDB" id="A0A9P0LSF6"/>
<name>A0A9P0LSF6_ACAOB</name>
<keyword evidence="2" id="KW-1185">Reference proteome</keyword>
<gene>
    <name evidence="1" type="ORF">ACAOBT_LOCUS25881</name>
</gene>
<evidence type="ECO:0000313" key="2">
    <source>
        <dbReference type="Proteomes" id="UP001152888"/>
    </source>
</evidence>
<dbReference type="EMBL" id="CAKOFQ010007429">
    <property type="protein sequence ID" value="CAH2000928.1"/>
    <property type="molecule type" value="Genomic_DNA"/>
</dbReference>
<organism evidence="1 2">
    <name type="scientific">Acanthoscelides obtectus</name>
    <name type="common">Bean weevil</name>
    <name type="synonym">Bruchus obtectus</name>
    <dbReference type="NCBI Taxonomy" id="200917"/>
    <lineage>
        <taxon>Eukaryota</taxon>
        <taxon>Metazoa</taxon>
        <taxon>Ecdysozoa</taxon>
        <taxon>Arthropoda</taxon>
        <taxon>Hexapoda</taxon>
        <taxon>Insecta</taxon>
        <taxon>Pterygota</taxon>
        <taxon>Neoptera</taxon>
        <taxon>Endopterygota</taxon>
        <taxon>Coleoptera</taxon>
        <taxon>Polyphaga</taxon>
        <taxon>Cucujiformia</taxon>
        <taxon>Chrysomeloidea</taxon>
        <taxon>Chrysomelidae</taxon>
        <taxon>Bruchinae</taxon>
        <taxon>Bruchini</taxon>
        <taxon>Acanthoscelides</taxon>
    </lineage>
</organism>
<proteinExistence type="predicted"/>